<dbReference type="GO" id="GO:0005096">
    <property type="term" value="F:GTPase activator activity"/>
    <property type="evidence" value="ECO:0007669"/>
    <property type="project" value="UniProtKB-KW"/>
</dbReference>
<dbReference type="STRING" id="1156394.T0Q1M5"/>
<dbReference type="eggNOG" id="ENOG502T0Y0">
    <property type="taxonomic scope" value="Eukaryota"/>
</dbReference>
<dbReference type="Gene3D" id="3.80.10.10">
    <property type="entry name" value="Ribonuclease Inhibitor"/>
    <property type="match status" value="1"/>
</dbReference>
<dbReference type="InterPro" id="IPR001611">
    <property type="entry name" value="Leu-rich_rpt"/>
</dbReference>
<dbReference type="AlphaFoldDB" id="T0Q1M5"/>
<evidence type="ECO:0008006" key="6">
    <source>
        <dbReference type="Google" id="ProtNLM"/>
    </source>
</evidence>
<dbReference type="RefSeq" id="XP_008618084.1">
    <property type="nucleotide sequence ID" value="XM_008619862.1"/>
</dbReference>
<evidence type="ECO:0000256" key="3">
    <source>
        <dbReference type="ARBA" id="ARBA00022737"/>
    </source>
</evidence>
<dbReference type="GO" id="GO:0031267">
    <property type="term" value="F:small GTPase binding"/>
    <property type="evidence" value="ECO:0007669"/>
    <property type="project" value="TreeGrafter"/>
</dbReference>
<protein>
    <recommendedName>
        <fullName evidence="6">F-box domain-containing protein</fullName>
    </recommendedName>
</protein>
<dbReference type="GO" id="GO:0048471">
    <property type="term" value="C:perinuclear region of cytoplasm"/>
    <property type="evidence" value="ECO:0007669"/>
    <property type="project" value="TreeGrafter"/>
</dbReference>
<dbReference type="Pfam" id="PF13516">
    <property type="entry name" value="LRR_6"/>
    <property type="match status" value="2"/>
</dbReference>
<dbReference type="GO" id="GO:0006913">
    <property type="term" value="P:nucleocytoplasmic transport"/>
    <property type="evidence" value="ECO:0007669"/>
    <property type="project" value="TreeGrafter"/>
</dbReference>
<dbReference type="PANTHER" id="PTHR24113">
    <property type="entry name" value="RAN GTPASE-ACTIVATING PROTEIN 1"/>
    <property type="match status" value="1"/>
</dbReference>
<keyword evidence="2" id="KW-0433">Leucine-rich repeat</keyword>
<organism evidence="4 5">
    <name type="scientific">Saprolegnia diclina (strain VS20)</name>
    <dbReference type="NCBI Taxonomy" id="1156394"/>
    <lineage>
        <taxon>Eukaryota</taxon>
        <taxon>Sar</taxon>
        <taxon>Stramenopiles</taxon>
        <taxon>Oomycota</taxon>
        <taxon>Saprolegniomycetes</taxon>
        <taxon>Saprolegniales</taxon>
        <taxon>Saprolegniaceae</taxon>
        <taxon>Saprolegnia</taxon>
    </lineage>
</organism>
<dbReference type="SUPFAM" id="SSF52047">
    <property type="entry name" value="RNI-like"/>
    <property type="match status" value="1"/>
</dbReference>
<dbReference type="OMA" id="DEHEWHL"/>
<dbReference type="GO" id="GO:0005634">
    <property type="term" value="C:nucleus"/>
    <property type="evidence" value="ECO:0007669"/>
    <property type="project" value="TreeGrafter"/>
</dbReference>
<sequence length="546" mass="60942">MSERRPSSRPSMTPPADVMHLILQFVADTSTAFALLAALPRALCSPPMQSLAELARRVPRRRLWPILDLPAIATESTNHVQRAWQLVGKLRIPDAATSIDVLERCLASSSGLISWALMDRVPARILSLVSFSRLYEIVVGDIGQRQLDRVGHLMLASRTLRRVRIVWHGGPATLLSCLDIVLACARITHLAIEGDEHEWHLRQRQPMHVKRLPPAAVIRLGAIFAHHPIAHFKLARLELASEILYNDWFHAADACRTLAVLEADHCERFVDQVLAHCPRYICILRSTRSSHGGQFHRHASSFVPAHRASKCLTHLQIARIETLSMFFKATLQQYSSLVYLNLSQTNLHAYGLHDILEALQQTAIKALHLADNHLGDDGAGLLARALPRWKCLRELNLSNNAIGDDGMLLLASVLPHCWYLQKLDLLCNRLQIAGVLAWAACVRHGLPSLEWLDLSYAGMTLDHVGRLLQAKEASPLLAIDINVYNDAWTLYDVERICSVAAAQGIGTSFVHDVDLPPVGAAFQSQHDDDDLSEFAPETFFHQLLLR</sequence>
<accession>T0Q1M5</accession>
<dbReference type="InterPro" id="IPR027038">
    <property type="entry name" value="RanGap"/>
</dbReference>
<dbReference type="GO" id="GO:0005829">
    <property type="term" value="C:cytosol"/>
    <property type="evidence" value="ECO:0007669"/>
    <property type="project" value="TreeGrafter"/>
</dbReference>
<dbReference type="PANTHER" id="PTHR24113:SF12">
    <property type="entry name" value="RAN GTPASE-ACTIVATING PROTEIN 1"/>
    <property type="match status" value="1"/>
</dbReference>
<dbReference type="VEuPathDB" id="FungiDB:SDRG_13764"/>
<evidence type="ECO:0000313" key="4">
    <source>
        <dbReference type="EMBL" id="EQC28436.1"/>
    </source>
</evidence>
<keyword evidence="3" id="KW-0677">Repeat</keyword>
<gene>
    <name evidence="4" type="ORF">SDRG_13764</name>
</gene>
<proteinExistence type="predicted"/>
<name>T0Q1M5_SAPDV</name>
<dbReference type="InterPro" id="IPR032675">
    <property type="entry name" value="LRR_dom_sf"/>
</dbReference>
<dbReference type="SMART" id="SM00368">
    <property type="entry name" value="LRR_RI"/>
    <property type="match status" value="5"/>
</dbReference>
<evidence type="ECO:0000313" key="5">
    <source>
        <dbReference type="Proteomes" id="UP000030762"/>
    </source>
</evidence>
<dbReference type="Proteomes" id="UP000030762">
    <property type="component" value="Unassembled WGS sequence"/>
</dbReference>
<dbReference type="EMBL" id="JH767194">
    <property type="protein sequence ID" value="EQC28436.1"/>
    <property type="molecule type" value="Genomic_DNA"/>
</dbReference>
<reference evidence="4 5" key="1">
    <citation type="submission" date="2012-04" db="EMBL/GenBank/DDBJ databases">
        <title>The Genome Sequence of Saprolegnia declina VS20.</title>
        <authorList>
            <consortium name="The Broad Institute Genome Sequencing Platform"/>
            <person name="Russ C."/>
            <person name="Nusbaum C."/>
            <person name="Tyler B."/>
            <person name="van West P."/>
            <person name="Dieguez-Uribeondo J."/>
            <person name="de Bruijn I."/>
            <person name="Tripathy S."/>
            <person name="Jiang R."/>
            <person name="Young S.K."/>
            <person name="Zeng Q."/>
            <person name="Gargeya S."/>
            <person name="Fitzgerald M."/>
            <person name="Haas B."/>
            <person name="Abouelleil A."/>
            <person name="Alvarado L."/>
            <person name="Arachchi H.M."/>
            <person name="Berlin A."/>
            <person name="Chapman S.B."/>
            <person name="Goldberg J."/>
            <person name="Griggs A."/>
            <person name="Gujja S."/>
            <person name="Hansen M."/>
            <person name="Howarth C."/>
            <person name="Imamovic A."/>
            <person name="Larimer J."/>
            <person name="McCowen C."/>
            <person name="Montmayeur A."/>
            <person name="Murphy C."/>
            <person name="Neiman D."/>
            <person name="Pearson M."/>
            <person name="Priest M."/>
            <person name="Roberts A."/>
            <person name="Saif S."/>
            <person name="Shea T."/>
            <person name="Sisk P."/>
            <person name="Sykes S."/>
            <person name="Wortman J."/>
            <person name="Nusbaum C."/>
            <person name="Birren B."/>
        </authorList>
    </citation>
    <scope>NUCLEOTIDE SEQUENCE [LARGE SCALE GENOMIC DNA]</scope>
    <source>
        <strain evidence="4 5">VS20</strain>
    </source>
</reference>
<dbReference type="InParanoid" id="T0Q1M5"/>
<evidence type="ECO:0000256" key="1">
    <source>
        <dbReference type="ARBA" id="ARBA00022468"/>
    </source>
</evidence>
<evidence type="ECO:0000256" key="2">
    <source>
        <dbReference type="ARBA" id="ARBA00022614"/>
    </source>
</evidence>
<keyword evidence="1" id="KW-0343">GTPase activation</keyword>
<dbReference type="OrthoDB" id="333024at2759"/>
<keyword evidence="5" id="KW-1185">Reference proteome</keyword>
<dbReference type="GeneID" id="19954491"/>